<dbReference type="InterPro" id="IPR036291">
    <property type="entry name" value="NAD(P)-bd_dom_sf"/>
</dbReference>
<dbReference type="PANTHER" id="PTHR43833:SF13">
    <property type="entry name" value="POTASSIUM CHANNEL PROTEIN 2-RELATED"/>
    <property type="match status" value="1"/>
</dbReference>
<dbReference type="Gene3D" id="3.40.50.720">
    <property type="entry name" value="NAD(P)-binding Rossmann-like Domain"/>
    <property type="match status" value="1"/>
</dbReference>
<dbReference type="EMBL" id="CP001899">
    <property type="protein sequence ID" value="ADC65181.1"/>
    <property type="molecule type" value="Genomic_DNA"/>
</dbReference>
<dbReference type="InterPro" id="IPR050721">
    <property type="entry name" value="Trk_Ktr_HKT_K-transport"/>
</dbReference>
<dbReference type="PROSITE" id="PS51202">
    <property type="entry name" value="RCK_C"/>
    <property type="match status" value="1"/>
</dbReference>
<dbReference type="HOGENOM" id="CLU_050982_2_0_2"/>
<dbReference type="GeneID" id="8778529"/>
<dbReference type="SUPFAM" id="SSF81324">
    <property type="entry name" value="Voltage-gated potassium channels"/>
    <property type="match status" value="1"/>
</dbReference>
<dbReference type="KEGG" id="fpl:Ferp_1019"/>
<organism evidence="4 5">
    <name type="scientific">Ferroglobus placidus (strain DSM 10642 / AEDII12DO)</name>
    <dbReference type="NCBI Taxonomy" id="589924"/>
    <lineage>
        <taxon>Archaea</taxon>
        <taxon>Methanobacteriati</taxon>
        <taxon>Methanobacteriota</taxon>
        <taxon>Archaeoglobi</taxon>
        <taxon>Archaeoglobales</taxon>
        <taxon>Archaeoglobaceae</taxon>
        <taxon>Ferroglobus</taxon>
    </lineage>
</organism>
<evidence type="ECO:0000256" key="2">
    <source>
        <dbReference type="SAM" id="Phobius"/>
    </source>
</evidence>
<dbReference type="PANTHER" id="PTHR43833">
    <property type="entry name" value="POTASSIUM CHANNEL PROTEIN 2-RELATED-RELATED"/>
    <property type="match status" value="1"/>
</dbReference>
<reference evidence="4 5" key="2">
    <citation type="journal article" date="2011" name="Stand. Genomic Sci.">
        <title>Complete genome sequence of Ferroglobus placidus AEDII12DO.</title>
        <authorList>
            <person name="Anderson I."/>
            <person name="Risso C."/>
            <person name="Holmes D."/>
            <person name="Lucas S."/>
            <person name="Copeland A."/>
            <person name="Lapidus A."/>
            <person name="Cheng J.F."/>
            <person name="Bruce D."/>
            <person name="Goodwin L."/>
            <person name="Pitluck S."/>
            <person name="Saunders E."/>
            <person name="Brettin T."/>
            <person name="Detter J.C."/>
            <person name="Han C."/>
            <person name="Tapia R."/>
            <person name="Larimer F."/>
            <person name="Land M."/>
            <person name="Hauser L."/>
            <person name="Woyke T."/>
            <person name="Lovley D."/>
            <person name="Kyrpides N."/>
            <person name="Ivanova N."/>
        </authorList>
    </citation>
    <scope>NUCLEOTIDE SEQUENCE [LARGE SCALE GENOMIC DNA]</scope>
    <source>
        <strain evidence="5">DSM 10642 / AEDII12DO</strain>
    </source>
</reference>
<evidence type="ECO:0000256" key="1">
    <source>
        <dbReference type="ARBA" id="ARBA00004651"/>
    </source>
</evidence>
<dbReference type="GO" id="GO:0006813">
    <property type="term" value="P:potassium ion transport"/>
    <property type="evidence" value="ECO:0007669"/>
    <property type="project" value="InterPro"/>
</dbReference>
<reference evidence="5" key="1">
    <citation type="submission" date="2010-02" db="EMBL/GenBank/DDBJ databases">
        <title>Complete sequence of Ferroglobus placidus DSM 10642.</title>
        <authorList>
            <consortium name="US DOE Joint Genome Institute"/>
            <person name="Lucas S."/>
            <person name="Copeland A."/>
            <person name="Lapidus A."/>
            <person name="Cheng J.-F."/>
            <person name="Bruce D."/>
            <person name="Goodwin L."/>
            <person name="Pitluck S."/>
            <person name="Saunders E."/>
            <person name="Brettin T."/>
            <person name="Detter J.C."/>
            <person name="Han C."/>
            <person name="Tapia R."/>
            <person name="Larimer F."/>
            <person name="Land M."/>
            <person name="Hauser L."/>
            <person name="Kyrpides N."/>
            <person name="Ivanova N."/>
            <person name="Holmes D."/>
            <person name="Lovley D."/>
            <person name="Kyrpides N."/>
            <person name="Anderson I.J."/>
            <person name="Woyke T."/>
        </authorList>
    </citation>
    <scope>NUCLEOTIDE SEQUENCE [LARGE SCALE GENOMIC DNA]</scope>
    <source>
        <strain evidence="5">DSM 10642 / AEDII12DO</strain>
    </source>
</reference>
<dbReference type="Pfam" id="PF02254">
    <property type="entry name" value="TrkA_N"/>
    <property type="match status" value="1"/>
</dbReference>
<dbReference type="GO" id="GO:0008324">
    <property type="term" value="F:monoatomic cation transmembrane transporter activity"/>
    <property type="evidence" value="ECO:0007669"/>
    <property type="project" value="InterPro"/>
</dbReference>
<keyword evidence="2" id="KW-1133">Transmembrane helix</keyword>
<dbReference type="Gene3D" id="3.30.70.1450">
    <property type="entry name" value="Regulator of K+ conductance, C-terminal domain"/>
    <property type="match status" value="1"/>
</dbReference>
<proteinExistence type="predicted"/>
<dbReference type="eggNOG" id="arCOG01960">
    <property type="taxonomic scope" value="Archaea"/>
</dbReference>
<sequence length="322" mass="36854">MRKRVFISLLFFSISVVVLAQIFVILKYLEGEIYTIFDGIYWVIATITTVGFGDIVFKSTIGRIYTIFVMLYGVAFIFGFFFPYVVIPFAEKRLLFKLPEESSLKDHVIICGINRISKIVYLELKRIKRNCLLVDDDEEKVREALEEGFNAVISDYSLESFKKNNIEKAIAVILFEDAEKNLDILLTLKDYELDKYAVLNLPEYAKYLLMAGAKKVFLPKSLAGSQLAKFVSENIRGTVEAREITKGYGVAEICVSEFSKIRGESIGRIERNFDVKIVAVLKRGKVHFNPEKSLKVDVGDTIQVFGKMENIQRLFEEARGYF</sequence>
<dbReference type="AlphaFoldDB" id="D3RXG8"/>
<feature type="transmembrane region" description="Helical" evidence="2">
    <location>
        <begin position="64"/>
        <end position="87"/>
    </location>
</feature>
<comment type="subcellular location">
    <subcellularLocation>
        <location evidence="1">Cell membrane</location>
        <topology evidence="1">Multi-pass membrane protein</topology>
    </subcellularLocation>
</comment>
<dbReference type="InterPro" id="IPR003148">
    <property type="entry name" value="RCK_N"/>
</dbReference>
<dbReference type="InterPro" id="IPR006037">
    <property type="entry name" value="RCK_C"/>
</dbReference>
<dbReference type="GO" id="GO:0005886">
    <property type="term" value="C:plasma membrane"/>
    <property type="evidence" value="ECO:0007669"/>
    <property type="project" value="UniProtKB-SubCell"/>
</dbReference>
<evidence type="ECO:0000313" key="5">
    <source>
        <dbReference type="Proteomes" id="UP000002613"/>
    </source>
</evidence>
<feature type="transmembrane region" description="Helical" evidence="2">
    <location>
        <begin position="39"/>
        <end position="57"/>
    </location>
</feature>
<feature type="domain" description="RCK C-terminal" evidence="3">
    <location>
        <begin position="237"/>
        <end position="320"/>
    </location>
</feature>
<dbReference type="Pfam" id="PF02080">
    <property type="entry name" value="TrkA_C"/>
    <property type="match status" value="1"/>
</dbReference>
<dbReference type="SUPFAM" id="SSF51735">
    <property type="entry name" value="NAD(P)-binding Rossmann-fold domains"/>
    <property type="match status" value="1"/>
</dbReference>
<evidence type="ECO:0000259" key="3">
    <source>
        <dbReference type="PROSITE" id="PS51202"/>
    </source>
</evidence>
<dbReference type="InterPro" id="IPR036721">
    <property type="entry name" value="RCK_C_sf"/>
</dbReference>
<dbReference type="Pfam" id="PF07885">
    <property type="entry name" value="Ion_trans_2"/>
    <property type="match status" value="1"/>
</dbReference>
<dbReference type="RefSeq" id="WP_012965524.1">
    <property type="nucleotide sequence ID" value="NC_013849.1"/>
</dbReference>
<name>D3RXG8_FERPA</name>
<dbReference type="Proteomes" id="UP000002613">
    <property type="component" value="Chromosome"/>
</dbReference>
<evidence type="ECO:0000313" key="4">
    <source>
        <dbReference type="EMBL" id="ADC65181.1"/>
    </source>
</evidence>
<dbReference type="PaxDb" id="589924-Ferp_1019"/>
<dbReference type="InterPro" id="IPR013099">
    <property type="entry name" value="K_chnl_dom"/>
</dbReference>
<gene>
    <name evidence="4" type="ordered locus">Ferp_1019</name>
</gene>
<protein>
    <submittedName>
        <fullName evidence="4">TrkA-N domain protein</fullName>
    </submittedName>
</protein>
<keyword evidence="2" id="KW-0472">Membrane</keyword>
<accession>D3RXG8</accession>
<dbReference type="STRING" id="589924.Ferp_1019"/>
<keyword evidence="2" id="KW-0812">Transmembrane</keyword>
<dbReference type="OrthoDB" id="43518at2157"/>
<keyword evidence="5" id="KW-1185">Reference proteome</keyword>
<dbReference type="Gene3D" id="1.10.287.70">
    <property type="match status" value="1"/>
</dbReference>
<dbReference type="SUPFAM" id="SSF116726">
    <property type="entry name" value="TrkA C-terminal domain-like"/>
    <property type="match status" value="1"/>
</dbReference>